<gene>
    <name evidence="1" type="ORF">UFOVP754_37</name>
</gene>
<accession>A0A6J7X506</accession>
<dbReference type="EMBL" id="LR798349">
    <property type="protein sequence ID" value="CAB5226074.1"/>
    <property type="molecule type" value="Genomic_DNA"/>
</dbReference>
<sequence length="193" mass="22033">MQNVENIDVSPTFGNTVLPATLLHSDIMNEIIVEIYNGWPGENGLQRVIERVNFLCERVPQYAKIMGKTEIETLELFAKSRNCNYTNYFQNANFPDLSEVYVFDTIEDVRAKFPSKQYQCPCCGGISTDYQECNSGKTVDKKGKEVCNWKVYGLFGDMGKGIKVIVKDMFTDMPKPVAMFKPVELLEAVQHYR</sequence>
<organism evidence="1">
    <name type="scientific">uncultured Caudovirales phage</name>
    <dbReference type="NCBI Taxonomy" id="2100421"/>
    <lineage>
        <taxon>Viruses</taxon>
        <taxon>Duplodnaviria</taxon>
        <taxon>Heunggongvirae</taxon>
        <taxon>Uroviricota</taxon>
        <taxon>Caudoviricetes</taxon>
        <taxon>Peduoviridae</taxon>
        <taxon>Maltschvirus</taxon>
        <taxon>Maltschvirus maltsch</taxon>
    </lineage>
</organism>
<evidence type="ECO:0000313" key="1">
    <source>
        <dbReference type="EMBL" id="CAB5226074.1"/>
    </source>
</evidence>
<name>A0A6J7X506_9CAUD</name>
<reference evidence="1" key="1">
    <citation type="submission" date="2020-05" db="EMBL/GenBank/DDBJ databases">
        <authorList>
            <person name="Chiriac C."/>
            <person name="Salcher M."/>
            <person name="Ghai R."/>
            <person name="Kavagutti S V."/>
        </authorList>
    </citation>
    <scope>NUCLEOTIDE SEQUENCE</scope>
</reference>
<proteinExistence type="predicted"/>
<protein>
    <submittedName>
        <fullName evidence="1">Uncharacterized protein</fullName>
    </submittedName>
</protein>